<feature type="non-terminal residue" evidence="1">
    <location>
        <position position="1"/>
    </location>
</feature>
<comment type="caution">
    <text evidence="1">The sequence shown here is derived from an EMBL/GenBank/DDBJ whole genome shotgun (WGS) entry which is preliminary data.</text>
</comment>
<sequence>QTLYQRSHQGSETETECTINGLHLKHPKTFPHPCLSKNCLPKKLPRSRKELQ</sequence>
<evidence type="ECO:0000313" key="1">
    <source>
        <dbReference type="EMBL" id="CAM9222688.1"/>
    </source>
</evidence>
<name>A0ACB1KHN5_RANTA</name>
<proteinExistence type="predicted"/>
<evidence type="ECO:0000313" key="2">
    <source>
        <dbReference type="Proteomes" id="UP001162501"/>
    </source>
</evidence>
<protein>
    <submittedName>
        <fullName evidence="1">Uncharacterized protein</fullName>
    </submittedName>
</protein>
<dbReference type="EMBL" id="CATOBB020001003">
    <property type="protein sequence ID" value="CAM9222688.1"/>
    <property type="molecule type" value="Genomic_DNA"/>
</dbReference>
<reference evidence="1" key="1">
    <citation type="submission" date="2025-03" db="EMBL/GenBank/DDBJ databases">
        <authorList>
            <consortium name="ELIXIR-Norway"/>
            <consortium name="Elixir Norway"/>
        </authorList>
    </citation>
    <scope>NUCLEOTIDE SEQUENCE</scope>
</reference>
<accession>A0ACB1KHN5</accession>
<feature type="non-terminal residue" evidence="1">
    <location>
        <position position="52"/>
    </location>
</feature>
<gene>
    <name evidence="1" type="ORF">MRATA1EN22A_LOCUS30082</name>
</gene>
<organism evidence="1 2">
    <name type="scientific">Rangifer tarandus platyrhynchus</name>
    <name type="common">Svalbard reindeer</name>
    <dbReference type="NCBI Taxonomy" id="3082113"/>
    <lineage>
        <taxon>Eukaryota</taxon>
        <taxon>Metazoa</taxon>
        <taxon>Chordata</taxon>
        <taxon>Craniata</taxon>
        <taxon>Vertebrata</taxon>
        <taxon>Euteleostomi</taxon>
        <taxon>Mammalia</taxon>
        <taxon>Eutheria</taxon>
        <taxon>Laurasiatheria</taxon>
        <taxon>Artiodactyla</taxon>
        <taxon>Ruminantia</taxon>
        <taxon>Pecora</taxon>
        <taxon>Cervidae</taxon>
        <taxon>Odocoileinae</taxon>
        <taxon>Rangifer</taxon>
    </lineage>
</organism>
<dbReference type="Proteomes" id="UP001162501">
    <property type="component" value="Unassembled WGS sequence"/>
</dbReference>